<dbReference type="GO" id="GO:0022857">
    <property type="term" value="F:transmembrane transporter activity"/>
    <property type="evidence" value="ECO:0007669"/>
    <property type="project" value="InterPro"/>
</dbReference>
<feature type="transmembrane region" description="Helical" evidence="4">
    <location>
        <begin position="128"/>
        <end position="149"/>
    </location>
</feature>
<feature type="transmembrane region" description="Helical" evidence="4">
    <location>
        <begin position="59"/>
        <end position="80"/>
    </location>
</feature>
<evidence type="ECO:0000313" key="6">
    <source>
        <dbReference type="Proteomes" id="UP000254958"/>
    </source>
</evidence>
<keyword evidence="6" id="KW-1185">Reference proteome</keyword>
<dbReference type="Pfam" id="PF07690">
    <property type="entry name" value="MFS_1"/>
    <property type="match status" value="1"/>
</dbReference>
<keyword evidence="2 4" id="KW-1133">Transmembrane helix</keyword>
<dbReference type="InterPro" id="IPR011701">
    <property type="entry name" value="MFS"/>
</dbReference>
<accession>A0A370FXX4</accession>
<evidence type="ECO:0000256" key="2">
    <source>
        <dbReference type="ARBA" id="ARBA00022989"/>
    </source>
</evidence>
<feature type="transmembrane region" description="Helical" evidence="4">
    <location>
        <begin position="92"/>
        <end position="116"/>
    </location>
</feature>
<dbReference type="Proteomes" id="UP000254958">
    <property type="component" value="Unassembled WGS sequence"/>
</dbReference>
<feature type="transmembrane region" description="Helical" evidence="4">
    <location>
        <begin position="192"/>
        <end position="213"/>
    </location>
</feature>
<feature type="transmembrane region" description="Helical" evidence="4">
    <location>
        <begin position="225"/>
        <end position="245"/>
    </location>
</feature>
<evidence type="ECO:0000256" key="1">
    <source>
        <dbReference type="ARBA" id="ARBA00022692"/>
    </source>
</evidence>
<keyword evidence="1 4" id="KW-0812">Transmembrane</keyword>
<dbReference type="SUPFAM" id="SSF103473">
    <property type="entry name" value="MFS general substrate transporter"/>
    <property type="match status" value="1"/>
</dbReference>
<dbReference type="AlphaFoldDB" id="A0A370FXX4"/>
<reference evidence="5 6" key="1">
    <citation type="submission" date="2018-07" db="EMBL/GenBank/DDBJ databases">
        <title>Genomic Encyclopedia of Type Strains, Phase IV (KMG-IV): sequencing the most valuable type-strain genomes for metagenomic binning, comparative biology and taxonomic classification.</title>
        <authorList>
            <person name="Goeker M."/>
        </authorList>
    </citation>
    <scope>NUCLEOTIDE SEQUENCE [LARGE SCALE GENOMIC DNA]</scope>
    <source>
        <strain evidence="5 6">DSM 5603</strain>
    </source>
</reference>
<keyword evidence="3 4" id="KW-0472">Membrane</keyword>
<comment type="caution">
    <text evidence="5">The sequence shown here is derived from an EMBL/GenBank/DDBJ whole genome shotgun (WGS) entry which is preliminary data.</text>
</comment>
<dbReference type="Gene3D" id="1.20.1250.20">
    <property type="entry name" value="MFS general substrate transporter like domains"/>
    <property type="match status" value="1"/>
</dbReference>
<gene>
    <name evidence="5" type="ORF">C7453_11192</name>
</gene>
<sequence length="267" mass="27977">MPDWGAVLICVGLPGILLAILSLRIREPKRPTSQKSVTTQGSGAEFLLFLRTRARLNGVYTLAMALAVSVNYSLTAWNAVILSRVFGWSPAMIGKIFSSMGLACGVFGCLLAGLVSHMLVKRNMIPSMLHLAQISSGIMCLCGLAMPFVANGWQYFAIALTGAIIAPLLFTLGPTLLQFMTPPALSGRMTSFFMLVVIGLGAGGGPSLVGFLSSSVFTSARLNTALGSVVAGASLLAVVGFTISYRSFTTHLAGTNAVPSRTSPVRS</sequence>
<evidence type="ECO:0000313" key="5">
    <source>
        <dbReference type="EMBL" id="RDI36308.1"/>
    </source>
</evidence>
<feature type="transmembrane region" description="Helical" evidence="4">
    <location>
        <begin position="155"/>
        <end position="180"/>
    </location>
</feature>
<organism evidence="5 6">
    <name type="scientific">Gluconacetobacter liquefaciens</name>
    <name type="common">Acetobacter liquefaciens</name>
    <dbReference type="NCBI Taxonomy" id="89584"/>
    <lineage>
        <taxon>Bacteria</taxon>
        <taxon>Pseudomonadati</taxon>
        <taxon>Pseudomonadota</taxon>
        <taxon>Alphaproteobacteria</taxon>
        <taxon>Acetobacterales</taxon>
        <taxon>Acetobacteraceae</taxon>
        <taxon>Gluconacetobacter</taxon>
    </lineage>
</organism>
<dbReference type="EMBL" id="QQAW01000011">
    <property type="protein sequence ID" value="RDI36308.1"/>
    <property type="molecule type" value="Genomic_DNA"/>
</dbReference>
<feature type="transmembrane region" description="Helical" evidence="4">
    <location>
        <begin position="6"/>
        <end position="25"/>
    </location>
</feature>
<evidence type="ECO:0000256" key="3">
    <source>
        <dbReference type="ARBA" id="ARBA00023136"/>
    </source>
</evidence>
<name>A0A370FXX4_GLULI</name>
<proteinExistence type="predicted"/>
<protein>
    <submittedName>
        <fullName evidence="5">MFS transporter</fullName>
    </submittedName>
</protein>
<evidence type="ECO:0000256" key="4">
    <source>
        <dbReference type="SAM" id="Phobius"/>
    </source>
</evidence>
<dbReference type="InterPro" id="IPR036259">
    <property type="entry name" value="MFS_trans_sf"/>
</dbReference>